<keyword evidence="4" id="KW-1185">Reference proteome</keyword>
<name>A0A4R5Q7R4_9PROT</name>
<reference evidence="3 4" key="1">
    <citation type="journal article" date="2016" name="J. Microbiol.">
        <title>Dankookia rubra gen. nov., sp. nov., an alphaproteobacterium isolated from sediment of a shallow stream.</title>
        <authorList>
            <person name="Kim W.H."/>
            <person name="Kim D.H."/>
            <person name="Kang K."/>
            <person name="Ahn T.Y."/>
        </authorList>
    </citation>
    <scope>NUCLEOTIDE SEQUENCE [LARGE SCALE GENOMIC DNA]</scope>
    <source>
        <strain evidence="3 4">JCM30602</strain>
    </source>
</reference>
<dbReference type="InterPro" id="IPR029058">
    <property type="entry name" value="AB_hydrolase_fold"/>
</dbReference>
<dbReference type="AlphaFoldDB" id="A0A4R5Q7R4"/>
<dbReference type="Gene3D" id="3.40.50.1820">
    <property type="entry name" value="alpha/beta hydrolase"/>
    <property type="match status" value="1"/>
</dbReference>
<accession>A0A4R5Q7R4</accession>
<dbReference type="PANTHER" id="PTHR10992">
    <property type="entry name" value="METHYLESTERASE FAMILY MEMBER"/>
    <property type="match status" value="1"/>
</dbReference>
<gene>
    <name evidence="3" type="ORF">E2C06_29800</name>
</gene>
<organism evidence="3 4">
    <name type="scientific">Dankookia rubra</name>
    <dbReference type="NCBI Taxonomy" id="1442381"/>
    <lineage>
        <taxon>Bacteria</taxon>
        <taxon>Pseudomonadati</taxon>
        <taxon>Pseudomonadota</taxon>
        <taxon>Alphaproteobacteria</taxon>
        <taxon>Acetobacterales</taxon>
        <taxon>Roseomonadaceae</taxon>
        <taxon>Dankookia</taxon>
    </lineage>
</organism>
<feature type="signal peptide" evidence="1">
    <location>
        <begin position="1"/>
        <end position="31"/>
    </location>
</feature>
<evidence type="ECO:0000313" key="3">
    <source>
        <dbReference type="EMBL" id="TDH58962.1"/>
    </source>
</evidence>
<dbReference type="RefSeq" id="WP_133292219.1">
    <property type="nucleotide sequence ID" value="NZ_SMSJ01000087.1"/>
</dbReference>
<dbReference type="Proteomes" id="UP000295096">
    <property type="component" value="Unassembled WGS sequence"/>
</dbReference>
<proteinExistence type="predicted"/>
<keyword evidence="3" id="KW-0378">Hydrolase</keyword>
<dbReference type="SUPFAM" id="SSF53474">
    <property type="entry name" value="alpha/beta-Hydrolases"/>
    <property type="match status" value="1"/>
</dbReference>
<dbReference type="Pfam" id="PF12697">
    <property type="entry name" value="Abhydrolase_6"/>
    <property type="match status" value="1"/>
</dbReference>
<dbReference type="PANTHER" id="PTHR10992:SF1086">
    <property type="entry name" value="AB HYDROLASE-1 DOMAIN-CONTAINING PROTEIN"/>
    <property type="match status" value="1"/>
</dbReference>
<dbReference type="OrthoDB" id="9814966at2"/>
<dbReference type="InterPro" id="IPR045889">
    <property type="entry name" value="MES/HNL"/>
</dbReference>
<dbReference type="InterPro" id="IPR000073">
    <property type="entry name" value="AB_hydrolase_1"/>
</dbReference>
<feature type="chain" id="PRO_5020277640" evidence="1">
    <location>
        <begin position="32"/>
        <end position="279"/>
    </location>
</feature>
<dbReference type="EMBL" id="SMSJ01000087">
    <property type="protein sequence ID" value="TDH58962.1"/>
    <property type="molecule type" value="Genomic_DNA"/>
</dbReference>
<dbReference type="GO" id="GO:0080030">
    <property type="term" value="F:methyl indole-3-acetate esterase activity"/>
    <property type="evidence" value="ECO:0007669"/>
    <property type="project" value="TreeGrafter"/>
</dbReference>
<sequence length="279" mass="30123">MADIVSRRRALALGLTTIASSLPLITTPAAAQVPGLPESRGKTYVLVHGSWGGGWQWAPVAERLRAQGHRVFTPTQTGLGERQHLLSRDITIDTFVEDLVKVLEAEELHDVVLVGHSFGGFPITGVADRAAERIRHLVYLDAAIAQGGQSYFDVGLPEVAAARRRAAQEHDGGIAVPVPPIGGLGALGIPPGPLAQWLHRRFTPHPIGSYETPLRLANSVGNGRPCTYVHFTSPPFTAFEGHRRWARGREGWNWVELEASHVAPNTVPEEVTRLLAGIG</sequence>
<evidence type="ECO:0000259" key="2">
    <source>
        <dbReference type="Pfam" id="PF12697"/>
    </source>
</evidence>
<dbReference type="GO" id="GO:0080032">
    <property type="term" value="F:methyl jasmonate esterase activity"/>
    <property type="evidence" value="ECO:0007669"/>
    <property type="project" value="TreeGrafter"/>
</dbReference>
<keyword evidence="1" id="KW-0732">Signal</keyword>
<evidence type="ECO:0000256" key="1">
    <source>
        <dbReference type="SAM" id="SignalP"/>
    </source>
</evidence>
<evidence type="ECO:0000313" key="4">
    <source>
        <dbReference type="Proteomes" id="UP000295096"/>
    </source>
</evidence>
<protein>
    <submittedName>
        <fullName evidence="3">Alpha/beta hydrolase</fullName>
    </submittedName>
</protein>
<feature type="domain" description="AB hydrolase-1" evidence="2">
    <location>
        <begin position="45"/>
        <end position="272"/>
    </location>
</feature>
<comment type="caution">
    <text evidence="3">The sequence shown here is derived from an EMBL/GenBank/DDBJ whole genome shotgun (WGS) entry which is preliminary data.</text>
</comment>